<feature type="compositionally biased region" description="Polar residues" evidence="7">
    <location>
        <begin position="368"/>
        <end position="378"/>
    </location>
</feature>
<reference evidence="10" key="1">
    <citation type="submission" date="2022-11" db="UniProtKB">
        <authorList>
            <consortium name="WormBaseParasite"/>
        </authorList>
    </citation>
    <scope>IDENTIFICATION</scope>
</reference>
<dbReference type="FunFam" id="1.10.10.10:FF:000016">
    <property type="entry name" value="Forkhead box protein I1"/>
    <property type="match status" value="1"/>
</dbReference>
<dbReference type="GO" id="GO:0009653">
    <property type="term" value="P:anatomical structure morphogenesis"/>
    <property type="evidence" value="ECO:0007669"/>
    <property type="project" value="TreeGrafter"/>
</dbReference>
<dbReference type="SUPFAM" id="SSF46785">
    <property type="entry name" value="Winged helix' DNA-binding domain"/>
    <property type="match status" value="1"/>
</dbReference>
<keyword evidence="3 6" id="KW-0238">DNA-binding</keyword>
<feature type="region of interest" description="Disordered" evidence="7">
    <location>
        <begin position="352"/>
        <end position="378"/>
    </location>
</feature>
<dbReference type="PROSITE" id="PS00657">
    <property type="entry name" value="FORK_HEAD_1"/>
    <property type="match status" value="1"/>
</dbReference>
<accession>A0A914D2D2</accession>
<dbReference type="Gene3D" id="1.10.10.10">
    <property type="entry name" value="Winged helix-like DNA-binding domain superfamily/Winged helix DNA-binding domain"/>
    <property type="match status" value="1"/>
</dbReference>
<dbReference type="InterPro" id="IPR036388">
    <property type="entry name" value="WH-like_DNA-bd_sf"/>
</dbReference>
<organism evidence="9 10">
    <name type="scientific">Acrobeloides nanus</name>
    <dbReference type="NCBI Taxonomy" id="290746"/>
    <lineage>
        <taxon>Eukaryota</taxon>
        <taxon>Metazoa</taxon>
        <taxon>Ecdysozoa</taxon>
        <taxon>Nematoda</taxon>
        <taxon>Chromadorea</taxon>
        <taxon>Rhabditida</taxon>
        <taxon>Tylenchina</taxon>
        <taxon>Cephalobomorpha</taxon>
        <taxon>Cephaloboidea</taxon>
        <taxon>Cephalobidae</taxon>
        <taxon>Acrobeloides</taxon>
    </lineage>
</organism>
<dbReference type="WBParaSite" id="ACRNAN_scaffold174.g32559.t1">
    <property type="protein sequence ID" value="ACRNAN_scaffold174.g32559.t1"/>
    <property type="gene ID" value="ACRNAN_scaffold174.g32559"/>
</dbReference>
<dbReference type="GO" id="GO:0005634">
    <property type="term" value="C:nucleus"/>
    <property type="evidence" value="ECO:0007669"/>
    <property type="project" value="UniProtKB-SubCell"/>
</dbReference>
<evidence type="ECO:0000256" key="4">
    <source>
        <dbReference type="ARBA" id="ARBA00023163"/>
    </source>
</evidence>
<feature type="DNA-binding region" description="Fork-head" evidence="6">
    <location>
        <begin position="151"/>
        <end position="245"/>
    </location>
</feature>
<dbReference type="PANTHER" id="PTHR11829:SF402">
    <property type="entry name" value="FORK HEAD DOMAIN-CONTAINING PROTEIN FD3-RELATED"/>
    <property type="match status" value="1"/>
</dbReference>
<feature type="region of interest" description="Disordered" evidence="7">
    <location>
        <begin position="35"/>
        <end position="147"/>
    </location>
</feature>
<dbReference type="InterPro" id="IPR018122">
    <property type="entry name" value="TF_fork_head_CS_1"/>
</dbReference>
<dbReference type="PANTHER" id="PTHR11829">
    <property type="entry name" value="FORKHEAD BOX PROTEIN"/>
    <property type="match status" value="1"/>
</dbReference>
<dbReference type="AlphaFoldDB" id="A0A914D2D2"/>
<comment type="subcellular location">
    <subcellularLocation>
        <location evidence="1 6">Nucleus</location>
    </subcellularLocation>
</comment>
<dbReference type="PRINTS" id="PR00053">
    <property type="entry name" value="FORKHEAD"/>
</dbReference>
<name>A0A914D2D2_9BILA</name>
<feature type="domain" description="Fork-head" evidence="8">
    <location>
        <begin position="151"/>
        <end position="245"/>
    </location>
</feature>
<keyword evidence="2" id="KW-0805">Transcription regulation</keyword>
<sequence>MDSILCTTAQPTQPQNLCQPEITVKNCEDKTSSIISETNNISQTEPSRKRKAPRLSSSASGEEDDDEPCFKKSLTPSSPWDFGESFESSSENEASPHKFITMPSTSAVVTENSEHENARSSSVGSDDGDEMPSSSTSSNLVPHRSKSGATKPPYSYIALIAMAIVNSPEKKLTLSQICDYIMNKFEYYRDKFPAWQNSIRHNLSLNDCFIKISREPGNPGKGNYWALDPRAEDMFDNGSFLRRRKRFKRQSHNANAFDQLAYNLGQPINFFQNRPFIPGVMPPLLPPLLPHQRAQFFQDLSNGLLPSPTSPLGIPTTSSPLFRPAFTYPIMPLLRIPNQPMIMPTNMDIMAKNNPSLTNSSNPTKPSLSNSITSEEKT</sequence>
<proteinExistence type="predicted"/>
<dbReference type="GO" id="GO:0000978">
    <property type="term" value="F:RNA polymerase II cis-regulatory region sequence-specific DNA binding"/>
    <property type="evidence" value="ECO:0007669"/>
    <property type="project" value="TreeGrafter"/>
</dbReference>
<keyword evidence="9" id="KW-1185">Reference proteome</keyword>
<evidence type="ECO:0000256" key="7">
    <source>
        <dbReference type="SAM" id="MobiDB-lite"/>
    </source>
</evidence>
<dbReference type="Pfam" id="PF00250">
    <property type="entry name" value="Forkhead"/>
    <property type="match status" value="1"/>
</dbReference>
<evidence type="ECO:0000256" key="6">
    <source>
        <dbReference type="PROSITE-ProRule" id="PRU00089"/>
    </source>
</evidence>
<dbReference type="GO" id="GO:0000981">
    <property type="term" value="F:DNA-binding transcription factor activity, RNA polymerase II-specific"/>
    <property type="evidence" value="ECO:0007669"/>
    <property type="project" value="TreeGrafter"/>
</dbReference>
<keyword evidence="5 6" id="KW-0539">Nucleus</keyword>
<dbReference type="InterPro" id="IPR030456">
    <property type="entry name" value="TF_fork_head_CS_2"/>
</dbReference>
<dbReference type="Proteomes" id="UP000887540">
    <property type="component" value="Unplaced"/>
</dbReference>
<keyword evidence="4" id="KW-0804">Transcription</keyword>
<dbReference type="GO" id="GO:0030154">
    <property type="term" value="P:cell differentiation"/>
    <property type="evidence" value="ECO:0007669"/>
    <property type="project" value="TreeGrafter"/>
</dbReference>
<evidence type="ECO:0000256" key="3">
    <source>
        <dbReference type="ARBA" id="ARBA00023125"/>
    </source>
</evidence>
<dbReference type="SMART" id="SM00339">
    <property type="entry name" value="FH"/>
    <property type="match status" value="1"/>
</dbReference>
<dbReference type="PROSITE" id="PS00658">
    <property type="entry name" value="FORK_HEAD_2"/>
    <property type="match status" value="1"/>
</dbReference>
<evidence type="ECO:0000313" key="9">
    <source>
        <dbReference type="Proteomes" id="UP000887540"/>
    </source>
</evidence>
<evidence type="ECO:0000256" key="5">
    <source>
        <dbReference type="ARBA" id="ARBA00023242"/>
    </source>
</evidence>
<protein>
    <submittedName>
        <fullName evidence="10">Fork-head domain-containing protein</fullName>
    </submittedName>
</protein>
<evidence type="ECO:0000256" key="1">
    <source>
        <dbReference type="ARBA" id="ARBA00004123"/>
    </source>
</evidence>
<evidence type="ECO:0000256" key="2">
    <source>
        <dbReference type="ARBA" id="ARBA00023015"/>
    </source>
</evidence>
<dbReference type="InterPro" id="IPR036390">
    <property type="entry name" value="WH_DNA-bd_sf"/>
</dbReference>
<feature type="compositionally biased region" description="Polar residues" evidence="7">
    <location>
        <begin position="102"/>
        <end position="111"/>
    </location>
</feature>
<dbReference type="InterPro" id="IPR001766">
    <property type="entry name" value="Fork_head_dom"/>
</dbReference>
<dbReference type="PROSITE" id="PS50039">
    <property type="entry name" value="FORK_HEAD_3"/>
    <property type="match status" value="1"/>
</dbReference>
<dbReference type="InterPro" id="IPR050211">
    <property type="entry name" value="FOX_domain-containing"/>
</dbReference>
<evidence type="ECO:0000313" key="10">
    <source>
        <dbReference type="WBParaSite" id="ACRNAN_scaffold174.g32559.t1"/>
    </source>
</evidence>
<feature type="compositionally biased region" description="Low complexity" evidence="7">
    <location>
        <begin position="352"/>
        <end position="367"/>
    </location>
</feature>
<evidence type="ECO:0000259" key="8">
    <source>
        <dbReference type="PROSITE" id="PS50039"/>
    </source>
</evidence>